<dbReference type="Gene3D" id="3.40.50.150">
    <property type="entry name" value="Vaccinia Virus protein VP39"/>
    <property type="match status" value="1"/>
</dbReference>
<dbReference type="NCBIfam" id="TIGR01934">
    <property type="entry name" value="MenG_MenH_UbiE"/>
    <property type="match status" value="1"/>
</dbReference>
<dbReference type="FunFam" id="3.40.50.150:FF:000086">
    <property type="entry name" value="Demethylmenaquinone methyltransferase"/>
    <property type="match status" value="1"/>
</dbReference>
<evidence type="ECO:0000256" key="1">
    <source>
        <dbReference type="ARBA" id="ARBA00022428"/>
    </source>
</evidence>
<sequence>MNEAKHEKVHHVFQTIYKKYDFMNSLISFNQHKAWRKKTMAIMNVQKGASALDLCCGTGDWALSLAEVVGPKGKVAGLDFSDNMLKVAEMKLKETPFKNVTLDHGDAMNLPYKDNTFDYVTIGFGLRNVPDYLTVLKEMQRVLKPGGMAVCLETSQPTMPVYTQLYFFYFKRIMPILGKIFAGSYDEYVWLHESTKNFPDKKTLAMMFEEAGLTDVRIKPFTGGIAAMHHAVKPEIQGDGDKGESVCR</sequence>
<dbReference type="GO" id="GO:0032259">
    <property type="term" value="P:methylation"/>
    <property type="evidence" value="ECO:0007669"/>
    <property type="project" value="UniProtKB-KW"/>
</dbReference>
<evidence type="ECO:0000313" key="8">
    <source>
        <dbReference type="Proteomes" id="UP000295416"/>
    </source>
</evidence>
<dbReference type="SUPFAM" id="SSF53335">
    <property type="entry name" value="S-adenosyl-L-methionine-dependent methyltransferases"/>
    <property type="match status" value="1"/>
</dbReference>
<dbReference type="CDD" id="cd02440">
    <property type="entry name" value="AdoMet_MTases"/>
    <property type="match status" value="1"/>
</dbReference>
<feature type="binding site" evidence="6">
    <location>
        <position position="58"/>
    </location>
    <ligand>
        <name>S-adenosyl-L-methionine</name>
        <dbReference type="ChEBI" id="CHEBI:59789"/>
    </ligand>
</feature>
<comment type="caution">
    <text evidence="6">Lacks conserved residue(s) required for the propagation of feature annotation.</text>
</comment>
<dbReference type="RefSeq" id="WP_132743246.1">
    <property type="nucleotide sequence ID" value="NZ_SLXK01000002.1"/>
</dbReference>
<comment type="catalytic activity">
    <reaction evidence="6">
        <text>a 2-demethylmenaquinol + S-adenosyl-L-methionine = a menaquinol + S-adenosyl-L-homocysteine + H(+)</text>
        <dbReference type="Rhea" id="RHEA:42640"/>
        <dbReference type="Rhea" id="RHEA-COMP:9539"/>
        <dbReference type="Rhea" id="RHEA-COMP:9563"/>
        <dbReference type="ChEBI" id="CHEBI:15378"/>
        <dbReference type="ChEBI" id="CHEBI:18151"/>
        <dbReference type="ChEBI" id="CHEBI:55437"/>
        <dbReference type="ChEBI" id="CHEBI:57856"/>
        <dbReference type="ChEBI" id="CHEBI:59789"/>
        <dbReference type="EC" id="2.1.1.163"/>
    </reaction>
</comment>
<proteinExistence type="inferred from homology"/>
<keyword evidence="4 6" id="KW-0949">S-adenosyl-L-methionine</keyword>
<dbReference type="HAMAP" id="MF_01813">
    <property type="entry name" value="MenG_UbiE_methyltr"/>
    <property type="match status" value="1"/>
</dbReference>
<dbReference type="OrthoDB" id="9808140at2"/>
<dbReference type="AlphaFoldDB" id="A0A4R2P9Q1"/>
<dbReference type="GO" id="GO:0043770">
    <property type="term" value="F:demethylmenaquinone methyltransferase activity"/>
    <property type="evidence" value="ECO:0007669"/>
    <property type="project" value="UniProtKB-UniRule"/>
</dbReference>
<comment type="pathway">
    <text evidence="6">Quinol/quinone metabolism; menaquinone biosynthesis; menaquinol from 1,4-dihydroxy-2-naphthoate: step 2/2.</text>
</comment>
<dbReference type="InterPro" id="IPR023576">
    <property type="entry name" value="UbiE/COQ5_MeTrFase_CS"/>
</dbReference>
<accession>A0A4R2P9Q1</accession>
<dbReference type="PANTHER" id="PTHR43591">
    <property type="entry name" value="METHYLTRANSFERASE"/>
    <property type="match status" value="1"/>
</dbReference>
<evidence type="ECO:0000313" key="7">
    <source>
        <dbReference type="EMBL" id="TCP31647.1"/>
    </source>
</evidence>
<evidence type="ECO:0000256" key="6">
    <source>
        <dbReference type="HAMAP-Rule" id="MF_01813"/>
    </source>
</evidence>
<name>A0A4R2P9Q1_9BACL</name>
<dbReference type="InterPro" id="IPR004033">
    <property type="entry name" value="UbiE/COQ5_MeTrFase"/>
</dbReference>
<comment type="caution">
    <text evidence="7">The sequence shown here is derived from an EMBL/GenBank/DDBJ whole genome shotgun (WGS) entry which is preliminary data.</text>
</comment>
<evidence type="ECO:0000256" key="5">
    <source>
        <dbReference type="ARBA" id="ARBA00059758"/>
    </source>
</evidence>
<dbReference type="NCBIfam" id="NF001244">
    <property type="entry name" value="PRK00216.1-5"/>
    <property type="match status" value="1"/>
</dbReference>
<feature type="binding site" evidence="6">
    <location>
        <begin position="106"/>
        <end position="107"/>
    </location>
    <ligand>
        <name>S-adenosyl-L-methionine</name>
        <dbReference type="ChEBI" id="CHEBI:59789"/>
    </ligand>
</feature>
<dbReference type="GO" id="GO:0009234">
    <property type="term" value="P:menaquinone biosynthetic process"/>
    <property type="evidence" value="ECO:0007669"/>
    <property type="project" value="UniProtKB-UniRule"/>
</dbReference>
<dbReference type="EMBL" id="SLXK01000002">
    <property type="protein sequence ID" value="TCP31647.1"/>
    <property type="molecule type" value="Genomic_DNA"/>
</dbReference>
<dbReference type="UniPathway" id="UPA00079">
    <property type="reaction ID" value="UER00169"/>
</dbReference>
<feature type="binding site" evidence="6">
    <location>
        <position position="79"/>
    </location>
    <ligand>
        <name>S-adenosyl-L-methionine</name>
        <dbReference type="ChEBI" id="CHEBI:59789"/>
    </ligand>
</feature>
<comment type="similarity">
    <text evidence="6">Belongs to the class I-like SAM-binding methyltransferase superfamily. MenG/UbiE family.</text>
</comment>
<dbReference type="PROSITE" id="PS51608">
    <property type="entry name" value="SAM_MT_UBIE"/>
    <property type="match status" value="1"/>
</dbReference>
<keyword evidence="3 6" id="KW-0808">Transferase</keyword>
<gene>
    <name evidence="6" type="primary">menG</name>
    <name evidence="7" type="ORF">EV207_102137</name>
</gene>
<dbReference type="PANTHER" id="PTHR43591:SF24">
    <property type="entry name" value="2-METHOXY-6-POLYPRENYL-1,4-BENZOQUINOL METHYLASE, MITOCHONDRIAL"/>
    <property type="match status" value="1"/>
</dbReference>
<dbReference type="NCBIfam" id="NF001243">
    <property type="entry name" value="PRK00216.1-4"/>
    <property type="match status" value="1"/>
</dbReference>
<dbReference type="PROSITE" id="PS01184">
    <property type="entry name" value="UBIE_2"/>
    <property type="match status" value="1"/>
</dbReference>
<reference evidence="7 8" key="1">
    <citation type="submission" date="2019-03" db="EMBL/GenBank/DDBJ databases">
        <title>Genomic Encyclopedia of Type Strains, Phase IV (KMG-IV): sequencing the most valuable type-strain genomes for metagenomic binning, comparative biology and taxonomic classification.</title>
        <authorList>
            <person name="Goeker M."/>
        </authorList>
    </citation>
    <scope>NUCLEOTIDE SEQUENCE [LARGE SCALE GENOMIC DNA]</scope>
    <source>
        <strain evidence="7 8">DSM 19377</strain>
    </source>
</reference>
<keyword evidence="2 6" id="KW-0489">Methyltransferase</keyword>
<dbReference type="PROSITE" id="PS01183">
    <property type="entry name" value="UBIE_1"/>
    <property type="match status" value="1"/>
</dbReference>
<dbReference type="Pfam" id="PF01209">
    <property type="entry name" value="Ubie_methyltran"/>
    <property type="match status" value="1"/>
</dbReference>
<dbReference type="InterPro" id="IPR029063">
    <property type="entry name" value="SAM-dependent_MTases_sf"/>
</dbReference>
<evidence type="ECO:0000256" key="2">
    <source>
        <dbReference type="ARBA" id="ARBA00022603"/>
    </source>
</evidence>
<comment type="function">
    <text evidence="5 6">Methyltransferase required for the conversion of demethylmenaquinol (DMKH2) to menaquinol (MKH2).</text>
</comment>
<evidence type="ECO:0000256" key="3">
    <source>
        <dbReference type="ARBA" id="ARBA00022679"/>
    </source>
</evidence>
<keyword evidence="8" id="KW-1185">Reference proteome</keyword>
<dbReference type="Proteomes" id="UP000295416">
    <property type="component" value="Unassembled WGS sequence"/>
</dbReference>
<keyword evidence="1 6" id="KW-0474">Menaquinone biosynthesis</keyword>
<evidence type="ECO:0000256" key="4">
    <source>
        <dbReference type="ARBA" id="ARBA00022691"/>
    </source>
</evidence>
<organism evidence="7 8">
    <name type="scientific">Scopulibacillus darangshiensis</name>
    <dbReference type="NCBI Taxonomy" id="442528"/>
    <lineage>
        <taxon>Bacteria</taxon>
        <taxon>Bacillati</taxon>
        <taxon>Bacillota</taxon>
        <taxon>Bacilli</taxon>
        <taxon>Bacillales</taxon>
        <taxon>Sporolactobacillaceae</taxon>
        <taxon>Scopulibacillus</taxon>
    </lineage>
</organism>
<protein>
    <recommendedName>
        <fullName evidence="6">Demethylmenaquinone methyltransferase</fullName>
        <ecNumber evidence="6">2.1.1.163</ecNumber>
    </recommendedName>
</protein>
<dbReference type="EC" id="2.1.1.163" evidence="6"/>